<dbReference type="EMBL" id="JBHTOC010000001">
    <property type="protein sequence ID" value="MFD1428819.1"/>
    <property type="molecule type" value="Genomic_DNA"/>
</dbReference>
<gene>
    <name evidence="5" type="ORF">ACFQ4P_00975</name>
</gene>
<keyword evidence="1" id="KW-1133">Transmembrane helix</keyword>
<evidence type="ECO:0000259" key="3">
    <source>
        <dbReference type="Pfam" id="PF06030"/>
    </source>
</evidence>
<keyword evidence="1" id="KW-0472">Membrane</keyword>
<comment type="caution">
    <text evidence="5">The sequence shown here is derived from an EMBL/GenBank/DDBJ whole genome shotgun (WGS) entry which is preliminary data.</text>
</comment>
<dbReference type="Proteomes" id="UP001597196">
    <property type="component" value="Unassembled WGS sequence"/>
</dbReference>
<evidence type="ECO:0000259" key="4">
    <source>
        <dbReference type="Pfam" id="PF11797"/>
    </source>
</evidence>
<reference evidence="6" key="1">
    <citation type="journal article" date="2019" name="Int. J. Syst. Evol. Microbiol.">
        <title>The Global Catalogue of Microorganisms (GCM) 10K type strain sequencing project: providing services to taxonomists for standard genome sequencing and annotation.</title>
        <authorList>
            <consortium name="The Broad Institute Genomics Platform"/>
            <consortium name="The Broad Institute Genome Sequencing Center for Infectious Disease"/>
            <person name="Wu L."/>
            <person name="Ma J."/>
        </authorList>
    </citation>
    <scope>NUCLEOTIDE SEQUENCE [LARGE SCALE GENOMIC DNA]</scope>
    <source>
        <strain evidence="6">CCM 8980</strain>
    </source>
</reference>
<dbReference type="Pfam" id="PF06030">
    <property type="entry name" value="WxLIP_PGBD"/>
    <property type="match status" value="1"/>
</dbReference>
<organism evidence="5 6">
    <name type="scientific">Lacticaseibacillus mingshuiensis</name>
    <dbReference type="NCBI Taxonomy" id="2799574"/>
    <lineage>
        <taxon>Bacteria</taxon>
        <taxon>Bacillati</taxon>
        <taxon>Bacillota</taxon>
        <taxon>Bacilli</taxon>
        <taxon>Lactobacillales</taxon>
        <taxon>Lactobacillaceae</taxon>
        <taxon>Lacticaseibacillus</taxon>
    </lineage>
</organism>
<dbReference type="InterPro" id="IPR010317">
    <property type="entry name" value="WxLIP_PGBD"/>
</dbReference>
<evidence type="ECO:0000256" key="1">
    <source>
        <dbReference type="SAM" id="Phobius"/>
    </source>
</evidence>
<feature type="chain" id="PRO_5046165350" evidence="2">
    <location>
        <begin position="27"/>
        <end position="338"/>
    </location>
</feature>
<evidence type="ECO:0000256" key="2">
    <source>
        <dbReference type="SAM" id="SignalP"/>
    </source>
</evidence>
<evidence type="ECO:0000313" key="6">
    <source>
        <dbReference type="Proteomes" id="UP001597196"/>
    </source>
</evidence>
<dbReference type="RefSeq" id="WP_203625862.1">
    <property type="nucleotide sequence ID" value="NZ_BOLQ01000001.1"/>
</dbReference>
<dbReference type="InterPro" id="IPR021759">
    <property type="entry name" value="WxLIP_HBD"/>
</dbReference>
<accession>A0ABW4CDE7</accession>
<feature type="signal peptide" evidence="2">
    <location>
        <begin position="1"/>
        <end position="26"/>
    </location>
</feature>
<feature type="domain" description="WxL Interacting Protein host binding" evidence="4">
    <location>
        <begin position="159"/>
        <end position="292"/>
    </location>
</feature>
<keyword evidence="6" id="KW-1185">Reference proteome</keyword>
<name>A0ABW4CDE7_9LACO</name>
<sequence length="338" mass="37375">MKRRHLIIALLAFLGILFSVPHPAQAADGAGFTVAPALPTNQMSDASYFDLLVKPDSTQHLRLALTNLTDKEKTLTVTPTNAFTQTNGVVSYAPNSAKDESAEYQLNDLLGNKQTVKLKAGETLTVDFTLTIPKEGFKGQILGGLYVTDEKHVDKGSGKGMTINNKYAMVVAVNLQTSKKKVDPDLKLNEVYPGAQTNKAAVIANLQNPTPRLFGQAEVVSTITRSGSEEVVLERTVKNFDFAPNTNVDFATYSKEPLKPGKYVQDLLITTENDEWHFRKTFTISQAKADKVEKELGHDVSRFPWWIVVVSVIAALLLGGLIWFLLWRRKKRQENDAA</sequence>
<dbReference type="Pfam" id="PF11797">
    <property type="entry name" value="WxLIP_HBD"/>
    <property type="match status" value="1"/>
</dbReference>
<keyword evidence="1" id="KW-0812">Transmembrane</keyword>
<dbReference type="CDD" id="cd12087">
    <property type="entry name" value="TM_EGFR-like"/>
    <property type="match status" value="1"/>
</dbReference>
<proteinExistence type="predicted"/>
<evidence type="ECO:0000313" key="5">
    <source>
        <dbReference type="EMBL" id="MFD1428819.1"/>
    </source>
</evidence>
<protein>
    <submittedName>
        <fullName evidence="5">DUF916 and DUF3324 domain-containing protein</fullName>
    </submittedName>
</protein>
<feature type="transmembrane region" description="Helical" evidence="1">
    <location>
        <begin position="303"/>
        <end position="326"/>
    </location>
</feature>
<keyword evidence="2" id="KW-0732">Signal</keyword>
<feature type="domain" description="WxL Interacting Protein peptidoglycan binding" evidence="3">
    <location>
        <begin position="32"/>
        <end position="148"/>
    </location>
</feature>